<dbReference type="Proteomes" id="UP000266152">
    <property type="component" value="Unassembled WGS sequence"/>
</dbReference>
<gene>
    <name evidence="3" type="ORF">FSPOR_3831</name>
</gene>
<comment type="caution">
    <text evidence="3">The sequence shown here is derived from an EMBL/GenBank/DDBJ whole genome shotgun (WGS) entry which is preliminary data.</text>
</comment>
<keyword evidence="2" id="KW-0472">Membrane</keyword>
<name>A0A395SEI7_FUSSP</name>
<protein>
    <submittedName>
        <fullName evidence="3">Uncharacterized protein</fullName>
    </submittedName>
</protein>
<proteinExistence type="predicted"/>
<accession>A0A395SEI7</accession>
<dbReference type="AlphaFoldDB" id="A0A395SEI7"/>
<keyword evidence="4" id="KW-1185">Reference proteome</keyword>
<evidence type="ECO:0000313" key="4">
    <source>
        <dbReference type="Proteomes" id="UP000266152"/>
    </source>
</evidence>
<feature type="transmembrane region" description="Helical" evidence="2">
    <location>
        <begin position="103"/>
        <end position="123"/>
    </location>
</feature>
<feature type="transmembrane region" description="Helical" evidence="2">
    <location>
        <begin position="67"/>
        <end position="91"/>
    </location>
</feature>
<feature type="transmembrane region" description="Helical" evidence="2">
    <location>
        <begin position="143"/>
        <end position="165"/>
    </location>
</feature>
<evidence type="ECO:0000313" key="3">
    <source>
        <dbReference type="EMBL" id="RGP70811.1"/>
    </source>
</evidence>
<evidence type="ECO:0000256" key="2">
    <source>
        <dbReference type="SAM" id="Phobius"/>
    </source>
</evidence>
<reference evidence="3 4" key="1">
    <citation type="journal article" date="2018" name="PLoS Pathog.">
        <title>Evolution of structural diversity of trichothecenes, a family of toxins produced by plant pathogenic and entomopathogenic fungi.</title>
        <authorList>
            <person name="Proctor R.H."/>
            <person name="McCormick S.P."/>
            <person name="Kim H.S."/>
            <person name="Cardoza R.E."/>
            <person name="Stanley A.M."/>
            <person name="Lindo L."/>
            <person name="Kelly A."/>
            <person name="Brown D.W."/>
            <person name="Lee T."/>
            <person name="Vaughan M.M."/>
            <person name="Alexander N.J."/>
            <person name="Busman M."/>
            <person name="Gutierrez S."/>
        </authorList>
    </citation>
    <scope>NUCLEOTIDE SEQUENCE [LARGE SCALE GENOMIC DNA]</scope>
    <source>
        <strain evidence="3 4">NRRL 3299</strain>
    </source>
</reference>
<evidence type="ECO:0000256" key="1">
    <source>
        <dbReference type="SAM" id="MobiDB-lite"/>
    </source>
</evidence>
<keyword evidence="2" id="KW-1133">Transmembrane helix</keyword>
<feature type="region of interest" description="Disordered" evidence="1">
    <location>
        <begin position="170"/>
        <end position="191"/>
    </location>
</feature>
<sequence length="191" mass="20684">MQGPVPGNKPSSGGGFGRAVLLLLLALFSVTSFIAFVLAAVSACKYPKENDVIVRNPLLYIDTTRLPFVFLAFINVLGWAVPLIAVLMLATKVTSHNHRFARYVFKIAAVFTAIFLVIFYFSWTATSLTFLFPLAAKWRSGTAAVIMAHINLFIVILLTLMAAVFDTPKDSKPEGPGGPMGPGSRTPSQAY</sequence>
<organism evidence="3 4">
    <name type="scientific">Fusarium sporotrichioides</name>
    <dbReference type="NCBI Taxonomy" id="5514"/>
    <lineage>
        <taxon>Eukaryota</taxon>
        <taxon>Fungi</taxon>
        <taxon>Dikarya</taxon>
        <taxon>Ascomycota</taxon>
        <taxon>Pezizomycotina</taxon>
        <taxon>Sordariomycetes</taxon>
        <taxon>Hypocreomycetidae</taxon>
        <taxon>Hypocreales</taxon>
        <taxon>Nectriaceae</taxon>
        <taxon>Fusarium</taxon>
    </lineage>
</organism>
<dbReference type="EMBL" id="PXOF01000049">
    <property type="protein sequence ID" value="RGP70811.1"/>
    <property type="molecule type" value="Genomic_DNA"/>
</dbReference>
<keyword evidence="2" id="KW-0812">Transmembrane</keyword>